<feature type="transmembrane region" description="Helical" evidence="1">
    <location>
        <begin position="6"/>
        <end position="28"/>
    </location>
</feature>
<keyword evidence="1" id="KW-0812">Transmembrane</keyword>
<dbReference type="Pfam" id="PF02470">
    <property type="entry name" value="MlaD"/>
    <property type="match status" value="1"/>
</dbReference>
<name>A0ABW0RGE0_9GAMM</name>
<feature type="domain" description="Mce/MlaD" evidence="2">
    <location>
        <begin position="48"/>
        <end position="114"/>
    </location>
</feature>
<keyword evidence="1" id="KW-0472">Membrane</keyword>
<organism evidence="3 4">
    <name type="scientific">Marinobacter koreensis</name>
    <dbReference type="NCBI Taxonomy" id="335974"/>
    <lineage>
        <taxon>Bacteria</taxon>
        <taxon>Pseudomonadati</taxon>
        <taxon>Pseudomonadota</taxon>
        <taxon>Gammaproteobacteria</taxon>
        <taxon>Pseudomonadales</taxon>
        <taxon>Marinobacteraceae</taxon>
        <taxon>Marinobacter</taxon>
    </lineage>
</organism>
<reference evidence="4" key="1">
    <citation type="journal article" date="2019" name="Int. J. Syst. Evol. Microbiol.">
        <title>The Global Catalogue of Microorganisms (GCM) 10K type strain sequencing project: providing services to taxonomists for standard genome sequencing and annotation.</title>
        <authorList>
            <consortium name="The Broad Institute Genomics Platform"/>
            <consortium name="The Broad Institute Genome Sequencing Center for Infectious Disease"/>
            <person name="Wu L."/>
            <person name="Ma J."/>
        </authorList>
    </citation>
    <scope>NUCLEOTIDE SEQUENCE [LARGE SCALE GENOMIC DNA]</scope>
    <source>
        <strain evidence="4">CGMCC 4.1799</strain>
    </source>
</reference>
<sequence length="312" mass="34027">MEPRAHHVIIGLFTVIAVGAALLFALWLGKSSTDREWTYYEVGFDHPISGLSEGNPVLYSGVPVGEVLSLRLDPEDPRHVRVRIRVDKSIPIRQDTHVGLVLANITGSMNVQFRGGTPSSPRIQGNLDDPPLIMADPSPFSDLLSNGTDLLEKADRFLTRANELLSDKNAQNLEALLANSREATESLLAQRDNLSALLAQFNAAAVRAEQAANKVSATSDRTNTILVNKVSPVLDSMSQSLNTLQPSLERLDRLTRNNEGAMDAGLQGLGELEPTIRELRSALRNLNRFARRLEADPSGTLLGNPGFKEVQP</sequence>
<comment type="caution">
    <text evidence="3">The sequence shown here is derived from an EMBL/GenBank/DDBJ whole genome shotgun (WGS) entry which is preliminary data.</text>
</comment>
<dbReference type="Proteomes" id="UP001596055">
    <property type="component" value="Unassembled WGS sequence"/>
</dbReference>
<gene>
    <name evidence="3" type="ORF">ACFPQA_01525</name>
</gene>
<keyword evidence="1" id="KW-1133">Transmembrane helix</keyword>
<keyword evidence="4" id="KW-1185">Reference proteome</keyword>
<evidence type="ECO:0000256" key="1">
    <source>
        <dbReference type="SAM" id="Phobius"/>
    </source>
</evidence>
<evidence type="ECO:0000313" key="3">
    <source>
        <dbReference type="EMBL" id="MFC5543721.1"/>
    </source>
</evidence>
<dbReference type="RefSeq" id="WP_248157585.1">
    <property type="nucleotide sequence ID" value="NZ_JAKZAJ010000003.1"/>
</dbReference>
<dbReference type="PANTHER" id="PTHR36698:SF2">
    <property type="entry name" value="MCE_MLAD DOMAIN-CONTAINING PROTEIN"/>
    <property type="match status" value="1"/>
</dbReference>
<dbReference type="Gene3D" id="1.10.287.950">
    <property type="entry name" value="Methyl-accepting chemotaxis protein"/>
    <property type="match status" value="1"/>
</dbReference>
<dbReference type="PANTHER" id="PTHR36698">
    <property type="entry name" value="BLL5892 PROTEIN"/>
    <property type="match status" value="1"/>
</dbReference>
<dbReference type="EMBL" id="JBHSNL010000001">
    <property type="protein sequence ID" value="MFC5543721.1"/>
    <property type="molecule type" value="Genomic_DNA"/>
</dbReference>
<evidence type="ECO:0000313" key="4">
    <source>
        <dbReference type="Proteomes" id="UP001596055"/>
    </source>
</evidence>
<dbReference type="InterPro" id="IPR003399">
    <property type="entry name" value="Mce/MlaD"/>
</dbReference>
<accession>A0ABW0RGE0</accession>
<evidence type="ECO:0000259" key="2">
    <source>
        <dbReference type="Pfam" id="PF02470"/>
    </source>
</evidence>
<protein>
    <submittedName>
        <fullName evidence="3">MlaD family protein</fullName>
    </submittedName>
</protein>
<proteinExistence type="predicted"/>